<dbReference type="InterPro" id="IPR013766">
    <property type="entry name" value="Thioredoxin_domain"/>
</dbReference>
<reference evidence="15" key="1">
    <citation type="submission" date="2015-10" db="EMBL/GenBank/DDBJ databases">
        <title>Metagenome-Assembled Genomes uncover a global brackish microbiome.</title>
        <authorList>
            <person name="Hugerth L.W."/>
            <person name="Larsson J."/>
            <person name="Alneberg J."/>
            <person name="Lindh M.V."/>
            <person name="Legrand C."/>
            <person name="Pinhassi J."/>
            <person name="Andersson A."/>
        </authorList>
    </citation>
    <scope>NUCLEOTIDE SEQUENCE [LARGE SCALE GENOMIC DNA]</scope>
</reference>
<evidence type="ECO:0000256" key="6">
    <source>
        <dbReference type="ARBA" id="ARBA00022862"/>
    </source>
</evidence>
<evidence type="ECO:0000256" key="4">
    <source>
        <dbReference type="ARBA" id="ARBA00017462"/>
    </source>
</evidence>
<dbReference type="GO" id="GO:0045454">
    <property type="term" value="P:cell redox homeostasis"/>
    <property type="evidence" value="ECO:0007669"/>
    <property type="project" value="TreeGrafter"/>
</dbReference>
<name>A0A0R2PVL5_9GAMM</name>
<dbReference type="SUPFAM" id="SSF52833">
    <property type="entry name" value="Thioredoxin-like"/>
    <property type="match status" value="1"/>
</dbReference>
<evidence type="ECO:0000256" key="5">
    <source>
        <dbReference type="ARBA" id="ARBA00022559"/>
    </source>
</evidence>
<dbReference type="Gene3D" id="3.40.30.10">
    <property type="entry name" value="Glutaredoxin"/>
    <property type="match status" value="1"/>
</dbReference>
<accession>A0A0R2PVL5</accession>
<evidence type="ECO:0000256" key="10">
    <source>
        <dbReference type="ARBA" id="ARBA00032077"/>
    </source>
</evidence>
<evidence type="ECO:0000259" key="13">
    <source>
        <dbReference type="PROSITE" id="PS51352"/>
    </source>
</evidence>
<dbReference type="Proteomes" id="UP000050874">
    <property type="component" value="Unassembled WGS sequence"/>
</dbReference>
<comment type="caution">
    <text evidence="14">The sequence shown here is derived from an EMBL/GenBank/DDBJ whole genome shotgun (WGS) entry which is preliminary data.</text>
</comment>
<dbReference type="EMBL" id="LIAV01000039">
    <property type="protein sequence ID" value="KRO40978.1"/>
    <property type="molecule type" value="Genomic_DNA"/>
</dbReference>
<dbReference type="GO" id="GO:0006979">
    <property type="term" value="P:response to oxidative stress"/>
    <property type="evidence" value="ECO:0007669"/>
    <property type="project" value="TreeGrafter"/>
</dbReference>
<dbReference type="InterPro" id="IPR019479">
    <property type="entry name" value="Peroxiredoxin_C"/>
</dbReference>
<dbReference type="PANTHER" id="PTHR10681:SF121">
    <property type="entry name" value="ALKYL HYDROPEROXIDE REDUCTASE C"/>
    <property type="match status" value="1"/>
</dbReference>
<dbReference type="PANTHER" id="PTHR10681">
    <property type="entry name" value="THIOREDOXIN PEROXIDASE"/>
    <property type="match status" value="1"/>
</dbReference>
<proteinExistence type="inferred from homology"/>
<keyword evidence="8" id="KW-0676">Redox-active center</keyword>
<feature type="active site" description="Cysteine sulfenic acid (-SOH) intermediate; for peroxidase activity" evidence="12">
    <location>
        <position position="45"/>
    </location>
</feature>
<dbReference type="InterPro" id="IPR050217">
    <property type="entry name" value="Peroxiredoxin"/>
</dbReference>
<dbReference type="GO" id="GO:0102039">
    <property type="term" value="F:NADH-dependent peroxiredoxin activity"/>
    <property type="evidence" value="ECO:0007669"/>
    <property type="project" value="UniProtKB-EC"/>
</dbReference>
<dbReference type="GO" id="GO:0008379">
    <property type="term" value="F:thioredoxin peroxidase activity"/>
    <property type="evidence" value="ECO:0007669"/>
    <property type="project" value="TreeGrafter"/>
</dbReference>
<keyword evidence="7" id="KW-0560">Oxidoreductase</keyword>
<organism evidence="14 15">
    <name type="scientific">SAR86 cluster bacterium BACL1 MAG-120920-bin57</name>
    <dbReference type="NCBI Taxonomy" id="1655571"/>
    <lineage>
        <taxon>Bacteria</taxon>
        <taxon>Pseudomonadati</taxon>
        <taxon>Pseudomonadota</taxon>
        <taxon>Gammaproteobacteria</taxon>
        <taxon>SAR86 cluster</taxon>
    </lineage>
</organism>
<dbReference type="InterPro" id="IPR036249">
    <property type="entry name" value="Thioredoxin-like_sf"/>
</dbReference>
<sequence length="217" mass="24499">MSLRINTEIPNIFVQTTHGNFYMHEWLEESWGIIFSHPKDFTPVCTTELGALANLESAFKKQNTKIIAISVDSIADHNKWIPDINEVNAVDLNFPIIADTNLEFSKAFDMLPFDDAPSNTRTAVDNSTVRVVYIVGPDKKIKAALSYPMSSGRNFDEIERLLLSCQMTASHKVATPANWKKGDEVIIIPAVKNEEAKEIFGEWRAPKPYLRFIKDPS</sequence>
<evidence type="ECO:0000256" key="3">
    <source>
        <dbReference type="ARBA" id="ARBA00013021"/>
    </source>
</evidence>
<comment type="subunit">
    <text evidence="2">Homodimer; disulfide-linked, upon oxidation. 5 homodimers assemble to form a ring-like decamer.</text>
</comment>
<protein>
    <recommendedName>
        <fullName evidence="4">Alkyl hydroperoxide reductase C</fullName>
        <ecNumber evidence="3">1.11.1.26</ecNumber>
    </recommendedName>
    <alternativeName>
        <fullName evidence="10">Peroxiredoxin</fullName>
    </alternativeName>
</protein>
<evidence type="ECO:0000313" key="15">
    <source>
        <dbReference type="Proteomes" id="UP000050874"/>
    </source>
</evidence>
<dbReference type="Pfam" id="PF10417">
    <property type="entry name" value="1-cysPrx_C"/>
    <property type="match status" value="1"/>
</dbReference>
<evidence type="ECO:0000313" key="14">
    <source>
        <dbReference type="EMBL" id="KRO40978.1"/>
    </source>
</evidence>
<comment type="catalytic activity">
    <reaction evidence="11">
        <text>a hydroperoxide + NADH + H(+) = an alcohol + NAD(+) + H2O</text>
        <dbReference type="Rhea" id="RHEA:62628"/>
        <dbReference type="ChEBI" id="CHEBI:15377"/>
        <dbReference type="ChEBI" id="CHEBI:15378"/>
        <dbReference type="ChEBI" id="CHEBI:30879"/>
        <dbReference type="ChEBI" id="CHEBI:35924"/>
        <dbReference type="ChEBI" id="CHEBI:57540"/>
        <dbReference type="ChEBI" id="CHEBI:57945"/>
        <dbReference type="EC" id="1.11.1.26"/>
    </reaction>
</comment>
<dbReference type="FunFam" id="3.40.30.10:FF:000011">
    <property type="entry name" value="Peroxiredoxin PRX1"/>
    <property type="match status" value="1"/>
</dbReference>
<gene>
    <name evidence="14" type="ORF">ABR63_01980</name>
</gene>
<evidence type="ECO:0000256" key="9">
    <source>
        <dbReference type="ARBA" id="ARBA00025719"/>
    </source>
</evidence>
<dbReference type="PROSITE" id="PS51352">
    <property type="entry name" value="THIOREDOXIN_2"/>
    <property type="match status" value="1"/>
</dbReference>
<dbReference type="CDD" id="cd03016">
    <property type="entry name" value="PRX_1cys"/>
    <property type="match status" value="1"/>
</dbReference>
<evidence type="ECO:0000256" key="11">
    <source>
        <dbReference type="ARBA" id="ARBA00047572"/>
    </source>
</evidence>
<dbReference type="AlphaFoldDB" id="A0A0R2PVL5"/>
<keyword evidence="6" id="KW-0049">Antioxidant</keyword>
<dbReference type="GO" id="GO:0042744">
    <property type="term" value="P:hydrogen peroxide catabolic process"/>
    <property type="evidence" value="ECO:0007669"/>
    <property type="project" value="TreeGrafter"/>
</dbReference>
<dbReference type="Gene3D" id="3.30.1020.10">
    <property type="entry name" value="Antioxidant, Horf6, Chain A, domain2"/>
    <property type="match status" value="1"/>
</dbReference>
<dbReference type="EC" id="1.11.1.26" evidence="3"/>
<evidence type="ECO:0000256" key="7">
    <source>
        <dbReference type="ARBA" id="ARBA00023002"/>
    </source>
</evidence>
<dbReference type="InterPro" id="IPR045020">
    <property type="entry name" value="PRX_1cys"/>
</dbReference>
<dbReference type="InterPro" id="IPR024706">
    <property type="entry name" value="Peroxiredoxin_AhpC-typ"/>
</dbReference>
<dbReference type="InterPro" id="IPR000866">
    <property type="entry name" value="AhpC/TSA"/>
</dbReference>
<evidence type="ECO:0000256" key="1">
    <source>
        <dbReference type="ARBA" id="ARBA00009796"/>
    </source>
</evidence>
<feature type="domain" description="Thioredoxin" evidence="13">
    <location>
        <begin position="3"/>
        <end position="167"/>
    </location>
</feature>
<keyword evidence="5 14" id="KW-0575">Peroxidase</keyword>
<comment type="similarity">
    <text evidence="9">Belongs to the peroxiredoxin family. Prx6 subfamily.</text>
</comment>
<evidence type="ECO:0000256" key="12">
    <source>
        <dbReference type="PIRSR" id="PIRSR000239-1"/>
    </source>
</evidence>
<evidence type="ECO:0000256" key="8">
    <source>
        <dbReference type="ARBA" id="ARBA00023284"/>
    </source>
</evidence>
<dbReference type="PIRSF" id="PIRSF000239">
    <property type="entry name" value="AHPC"/>
    <property type="match status" value="1"/>
</dbReference>
<dbReference type="GO" id="GO:0033554">
    <property type="term" value="P:cellular response to stress"/>
    <property type="evidence" value="ECO:0007669"/>
    <property type="project" value="TreeGrafter"/>
</dbReference>
<comment type="similarity">
    <text evidence="1">Belongs to the peroxiredoxin family. AhpC/Prx1 subfamily.</text>
</comment>
<dbReference type="GO" id="GO:0005829">
    <property type="term" value="C:cytosol"/>
    <property type="evidence" value="ECO:0007669"/>
    <property type="project" value="TreeGrafter"/>
</dbReference>
<dbReference type="Pfam" id="PF00578">
    <property type="entry name" value="AhpC-TSA"/>
    <property type="match status" value="1"/>
</dbReference>
<evidence type="ECO:0000256" key="2">
    <source>
        <dbReference type="ARBA" id="ARBA00011654"/>
    </source>
</evidence>